<feature type="transmembrane region" description="Helical" evidence="10">
    <location>
        <begin position="301"/>
        <end position="322"/>
    </location>
</feature>
<dbReference type="InterPro" id="IPR002401">
    <property type="entry name" value="Cyt_P450_E_grp-I"/>
</dbReference>
<dbReference type="PANTHER" id="PTHR47955:SF19">
    <property type="entry name" value="CYTOCHROME P450 71A9-LIKE ISOFORM X1"/>
    <property type="match status" value="1"/>
</dbReference>
<dbReference type="PRINTS" id="PR00463">
    <property type="entry name" value="EP450I"/>
</dbReference>
<keyword evidence="8 9" id="KW-0503">Monooxygenase</keyword>
<evidence type="ECO:0000256" key="3">
    <source>
        <dbReference type="ARBA" id="ARBA00010617"/>
    </source>
</evidence>
<comment type="similarity">
    <text evidence="3 9">Belongs to the cytochrome P450 family.</text>
</comment>
<evidence type="ECO:0000256" key="6">
    <source>
        <dbReference type="ARBA" id="ARBA00023002"/>
    </source>
</evidence>
<dbReference type="Gene3D" id="1.10.630.10">
    <property type="entry name" value="Cytochrome P450"/>
    <property type="match status" value="1"/>
</dbReference>
<evidence type="ECO:0000256" key="5">
    <source>
        <dbReference type="ARBA" id="ARBA00022723"/>
    </source>
</evidence>
<comment type="caution">
    <text evidence="11">The sequence shown here is derived from an EMBL/GenBank/DDBJ whole genome shotgun (WGS) entry which is preliminary data.</text>
</comment>
<evidence type="ECO:0000256" key="7">
    <source>
        <dbReference type="ARBA" id="ARBA00023004"/>
    </source>
</evidence>
<feature type="transmembrane region" description="Helical" evidence="10">
    <location>
        <begin position="6"/>
        <end position="28"/>
    </location>
</feature>
<organism evidence="11 12">
    <name type="scientific">Penstemon davidsonii</name>
    <dbReference type="NCBI Taxonomy" id="160366"/>
    <lineage>
        <taxon>Eukaryota</taxon>
        <taxon>Viridiplantae</taxon>
        <taxon>Streptophyta</taxon>
        <taxon>Embryophyta</taxon>
        <taxon>Tracheophyta</taxon>
        <taxon>Spermatophyta</taxon>
        <taxon>Magnoliopsida</taxon>
        <taxon>eudicotyledons</taxon>
        <taxon>Gunneridae</taxon>
        <taxon>Pentapetalae</taxon>
        <taxon>asterids</taxon>
        <taxon>lamiids</taxon>
        <taxon>Lamiales</taxon>
        <taxon>Plantaginaceae</taxon>
        <taxon>Cheloneae</taxon>
        <taxon>Penstemon</taxon>
    </lineage>
</organism>
<evidence type="ECO:0000256" key="8">
    <source>
        <dbReference type="ARBA" id="ARBA00023033"/>
    </source>
</evidence>
<evidence type="ECO:0000313" key="11">
    <source>
        <dbReference type="EMBL" id="KAK4483056.1"/>
    </source>
</evidence>
<evidence type="ECO:0000256" key="9">
    <source>
        <dbReference type="RuleBase" id="RU000461"/>
    </source>
</evidence>
<dbReference type="InterPro" id="IPR017972">
    <property type="entry name" value="Cyt_P450_CS"/>
</dbReference>
<keyword evidence="10" id="KW-1133">Transmembrane helix</keyword>
<evidence type="ECO:0000256" key="4">
    <source>
        <dbReference type="ARBA" id="ARBA00022617"/>
    </source>
</evidence>
<protein>
    <recommendedName>
        <fullName evidence="13">Cytochrome P450</fullName>
    </recommendedName>
</protein>
<keyword evidence="10" id="KW-0472">Membrane</keyword>
<gene>
    <name evidence="11" type="ORF">RD792_010232</name>
</gene>
<evidence type="ECO:0000256" key="1">
    <source>
        <dbReference type="ARBA" id="ARBA00001971"/>
    </source>
</evidence>
<dbReference type="InterPro" id="IPR036396">
    <property type="entry name" value="Cyt_P450_sf"/>
</dbReference>
<dbReference type="Pfam" id="PF00067">
    <property type="entry name" value="p450"/>
    <property type="match status" value="1"/>
</dbReference>
<reference evidence="11 12" key="1">
    <citation type="journal article" date="2023" name="bioRxiv">
        <title>Genome report: Whole genome sequence and annotation of Penstemon davidsonii.</title>
        <authorList>
            <person name="Ostevik K.L."/>
            <person name="Alabady M."/>
            <person name="Zhang M."/>
            <person name="Rausher M.D."/>
        </authorList>
    </citation>
    <scope>NUCLEOTIDE SEQUENCE [LARGE SCALE GENOMIC DNA]</scope>
    <source>
        <strain evidence="11">DNT005</strain>
        <tissue evidence="11">Whole leaf</tissue>
    </source>
</reference>
<keyword evidence="12" id="KW-1185">Reference proteome</keyword>
<evidence type="ECO:0000256" key="2">
    <source>
        <dbReference type="ARBA" id="ARBA00004167"/>
    </source>
</evidence>
<evidence type="ECO:0008006" key="13">
    <source>
        <dbReference type="Google" id="ProtNLM"/>
    </source>
</evidence>
<dbReference type="EMBL" id="JAYDYQ010002534">
    <property type="protein sequence ID" value="KAK4483056.1"/>
    <property type="molecule type" value="Genomic_DNA"/>
</dbReference>
<dbReference type="CDD" id="cd11072">
    <property type="entry name" value="CYP71-like"/>
    <property type="match status" value="1"/>
</dbReference>
<comment type="subcellular location">
    <subcellularLocation>
        <location evidence="2">Membrane</location>
        <topology evidence="2">Single-pass membrane protein</topology>
    </subcellularLocation>
</comment>
<keyword evidence="6 9" id="KW-0560">Oxidoreductase</keyword>
<dbReference type="InterPro" id="IPR001128">
    <property type="entry name" value="Cyt_P450"/>
</dbReference>
<dbReference type="SUPFAM" id="SSF48264">
    <property type="entry name" value="Cytochrome P450"/>
    <property type="match status" value="1"/>
</dbReference>
<dbReference type="PANTHER" id="PTHR47955">
    <property type="entry name" value="CYTOCHROME P450 FAMILY 71 PROTEIN"/>
    <property type="match status" value="1"/>
</dbReference>
<comment type="cofactor">
    <cofactor evidence="1">
        <name>heme</name>
        <dbReference type="ChEBI" id="CHEBI:30413"/>
    </cofactor>
</comment>
<dbReference type="PRINTS" id="PR00385">
    <property type="entry name" value="P450"/>
</dbReference>
<dbReference type="Proteomes" id="UP001291926">
    <property type="component" value="Unassembled WGS sequence"/>
</dbReference>
<evidence type="ECO:0000256" key="10">
    <source>
        <dbReference type="SAM" id="Phobius"/>
    </source>
</evidence>
<keyword evidence="10" id="KW-0812">Transmembrane</keyword>
<proteinExistence type="inferred from homology"/>
<dbReference type="PROSITE" id="PS00086">
    <property type="entry name" value="CYTOCHROME_P450"/>
    <property type="match status" value="1"/>
</dbReference>
<name>A0ABR0D2P1_9LAMI</name>
<accession>A0ABR0D2P1</accession>
<keyword evidence="7 9" id="KW-0408">Iron</keyword>
<keyword evidence="4 9" id="KW-0349">Heme</keyword>
<sequence length="511" mass="59300">MDFSSLFLQFPWLPAFLLLLIPIIYLIFPSKDKTKQYNFPPSPPKLPIIGNLHQLGKLPNQSLWKFSHKYGPVMLFQLGRVPTLVVSSPDMAREVLRTHDLDCCTRPLSRGQKKISYDFLDLAFSPYGEYWREMRKMCVMELFTSKRVQSYWYVREAEVGHLIENIKRDAPTPVEMNDTMFTLTNNVICRIAFGTSHRGNQFEHGELKQVIDDAMTLLSGFSASDFFSPRFGWVIDLVTGLHWRLNRCYKSFDTFFEKVIKEHLDSSRPTPETEDIIDVMLGLAKERSTVVKLTKQHMKAILVDIFLGAVDTSSVTMVWVMAELMRNPRVMKKVQDEIRSIIGRKPSVPEIEIDKFTYFRLVVKETLRLHPPASLLIPHETIRQCKIGGYDVLGKTRVLVNAWAIGRDPKMWDDPDEFRPERFEGKDIDFKGQNFEYLPFGSGRRMCPGINMGLTSVMFVCSNLLYCFDWKLPNGMKPEELNMEEEFGLNLRKKVPLHLVPIKYNWENFKG</sequence>
<evidence type="ECO:0000313" key="12">
    <source>
        <dbReference type="Proteomes" id="UP001291926"/>
    </source>
</evidence>
<keyword evidence="5 9" id="KW-0479">Metal-binding</keyword>